<keyword evidence="2" id="KW-1185">Reference proteome</keyword>
<evidence type="ECO:0000313" key="1">
    <source>
        <dbReference type="EMBL" id="GMF37308.1"/>
    </source>
</evidence>
<gene>
    <name evidence="1" type="ORF">Plil01_001571400</name>
</gene>
<dbReference type="GO" id="GO:0035091">
    <property type="term" value="F:phosphatidylinositol binding"/>
    <property type="evidence" value="ECO:0007669"/>
    <property type="project" value="InterPro"/>
</dbReference>
<sequence>MRPSSSNYEIDVATIGTDSDTECISSCSSQTKDHKLPHLSRAEAAVALNSINRVRMCKAHDEDKRVTVYVLDVLLQVTLKGIPKATHQSKANDRSPSYQVKHRYSAFRALRQCIGNAVVVPKDKSHSKWCPYCSRVRELVKSSLFPSRFPNQGPVATVTGWHDYLARSRAEPLEAFVNRLLHAAKDISYRSGCIPCDRFEAVSRLLIDFLSETA</sequence>
<comment type="caution">
    <text evidence="1">The sequence shown here is derived from an EMBL/GenBank/DDBJ whole genome shotgun (WGS) entry which is preliminary data.</text>
</comment>
<dbReference type="InterPro" id="IPR036871">
    <property type="entry name" value="PX_dom_sf"/>
</dbReference>
<dbReference type="EMBL" id="BSXW01001508">
    <property type="protein sequence ID" value="GMF37308.1"/>
    <property type="molecule type" value="Genomic_DNA"/>
</dbReference>
<proteinExistence type="predicted"/>
<accession>A0A9W6XEC1</accession>
<dbReference type="OrthoDB" id="110705at2759"/>
<dbReference type="Proteomes" id="UP001165083">
    <property type="component" value="Unassembled WGS sequence"/>
</dbReference>
<dbReference type="Gene3D" id="3.30.1520.10">
    <property type="entry name" value="Phox-like domain"/>
    <property type="match status" value="1"/>
</dbReference>
<evidence type="ECO:0000313" key="2">
    <source>
        <dbReference type="Proteomes" id="UP001165083"/>
    </source>
</evidence>
<name>A0A9W6XEC1_9STRA</name>
<protein>
    <submittedName>
        <fullName evidence="1">Unnamed protein product</fullName>
    </submittedName>
</protein>
<reference evidence="1" key="1">
    <citation type="submission" date="2023-04" db="EMBL/GenBank/DDBJ databases">
        <title>Phytophthora lilii NBRC 32176.</title>
        <authorList>
            <person name="Ichikawa N."/>
            <person name="Sato H."/>
            <person name="Tonouchi N."/>
        </authorList>
    </citation>
    <scope>NUCLEOTIDE SEQUENCE</scope>
    <source>
        <strain evidence="1">NBRC 32176</strain>
    </source>
</reference>
<organism evidence="1 2">
    <name type="scientific">Phytophthora lilii</name>
    <dbReference type="NCBI Taxonomy" id="2077276"/>
    <lineage>
        <taxon>Eukaryota</taxon>
        <taxon>Sar</taxon>
        <taxon>Stramenopiles</taxon>
        <taxon>Oomycota</taxon>
        <taxon>Peronosporomycetes</taxon>
        <taxon>Peronosporales</taxon>
        <taxon>Peronosporaceae</taxon>
        <taxon>Phytophthora</taxon>
    </lineage>
</organism>
<dbReference type="AlphaFoldDB" id="A0A9W6XEC1"/>